<organism evidence="3 4">
    <name type="scientific">Methanobrevibacter millerae</name>
    <dbReference type="NCBI Taxonomy" id="230361"/>
    <lineage>
        <taxon>Archaea</taxon>
        <taxon>Methanobacteriati</taxon>
        <taxon>Methanobacteriota</taxon>
        <taxon>Methanomada group</taxon>
        <taxon>Methanobacteria</taxon>
        <taxon>Methanobacteriales</taxon>
        <taxon>Methanobacteriaceae</taxon>
        <taxon>Methanobrevibacter</taxon>
    </lineage>
</organism>
<accession>A0A1G5VC45</accession>
<dbReference type="PANTHER" id="PTHR11319">
    <property type="entry name" value="G PROTEIN-COUPLED RECEPTOR-RELATED"/>
    <property type="match status" value="1"/>
</dbReference>
<dbReference type="Pfam" id="PF16640">
    <property type="entry name" value="Big_3_5"/>
    <property type="match status" value="1"/>
</dbReference>
<reference evidence="3 4" key="1">
    <citation type="submission" date="2016-10" db="EMBL/GenBank/DDBJ databases">
        <authorList>
            <person name="Varghese N."/>
            <person name="Submissions S."/>
        </authorList>
    </citation>
    <scope>NUCLEOTIDE SEQUENCE [LARGE SCALE GENOMIC DNA]</scope>
    <source>
        <strain evidence="3 4">DSM 16643</strain>
    </source>
</reference>
<keyword evidence="4" id="KW-1185">Reference proteome</keyword>
<dbReference type="AlphaFoldDB" id="A0A1G5VC45"/>
<evidence type="ECO:0000259" key="2">
    <source>
        <dbReference type="Pfam" id="PF16640"/>
    </source>
</evidence>
<feature type="domain" description="Right handed beta helix" evidence="1">
    <location>
        <begin position="185"/>
        <end position="364"/>
    </location>
</feature>
<proteinExistence type="predicted"/>
<dbReference type="InterPro" id="IPR006626">
    <property type="entry name" value="PbH1"/>
</dbReference>
<evidence type="ECO:0000259" key="1">
    <source>
        <dbReference type="Pfam" id="PF13229"/>
    </source>
</evidence>
<evidence type="ECO:0000313" key="4">
    <source>
        <dbReference type="Proteomes" id="UP000323439"/>
    </source>
</evidence>
<protein>
    <submittedName>
        <fullName evidence="3">Polymorphic outer membrane protein repeat-containing protein</fullName>
    </submittedName>
</protein>
<sequence>MKKKFLIFICLILFIVSIAGVSAADDVNQVVDDTLSVSQENNEVLNDNPGTYSQLIGEAGSGGNITLTKSIYTYDSGGTINITQPGVIDGKGAIIDMTGSYLDRVFSIESDGVTLKNMVFKNLDYADSYDSGDDYNPDDDGSGDGHELGYNDDGGVIYIGSFKNLEIINCTFSDNGLSSESLGGSAIFIDEQSRDIKITDCSFENNEGPSMEGGGAIRIESAENIEIDNCRFNENSAYNNGGAVYIRSSNYVSISNSDFKNNRAIKGGAVLSAYSSNITMDNNDFTDNHAVFEGGAVSISYGHDVYISNSSFKNNALSSEEANYGGAISISVRSDVFIYDSSFENNKASSDEVSYGGAIATVSNMAPEYNFRAFLLVDNCNFTSNVVDSEFEHGGGAIYNGHGDNSILSNCNFINNVAKGYGDEYISGGAVYWEGENGTVSNCNFVENSASTGGALYWDAEEGLLKDSNFNNNSAILNGGAVSANKLNVNNCNFTDCSSLYQGGALNVFGTVNVTKSNFDNNSATYYGGALFFTSGNIENSNFTNNWAFGIFEDGYEFGSGGAVWLQGSANLTNCNFINNTATSGGALEVYDIGGYDYSRISSLVSVSNCQFVNNNATLGGSAIGSCSNITIEKSSFIENKGDNGALYFNNELSYKHPNMTISLTDIEFKDNTPGDYGGGITFYDNILSLSVYSDGFDMAREYASGEVSVDIAGESFKKAFDSEGKVDFDLSSVSSGTWDTMISYSENGKFSSFKANIPLTIESGEPSINLTASDVTKYYGGPESLEITLTKNALPVSGANITVNLNGKNESVTTDNKGKAYCELDLDVGVYDAVAYYKDITADAKVTVNQASTNTTLSFSVNGKNVTLTATVNSTNPTGEVVFTVNGENYTASLADSKATYALSNLTAGNYTAKAAYTGDVNHKSSISNDVSFNISDYYIVINAPDLIKYYHGPERFTANLTDNEGNPVTNVSVNFTINGNTYARVTDSNGIASMAINLNSGVYPITTRYDVYEFSSTVTIKETVSGENITKMFRNGTQYYATFYDTAGNTLANNTAVEFNINGVFYTRYTNEKGVARMNINLNPGEYVITAKNPNSTEQYTNIITVLPTIVENYDLTKYYKNASQYSLRILDEKGNPVKAGVAVRLNINGVFYTRTSNDDGYVKMNINLEPGEYTITAEYNGLMASNKIKVLSVIETHDLVMKYKDGSKFEAKILDGQGKAYPGQKVTFNINGVFYERITGDDGIARLNINLMAGEYIITSSYNGMNAANKVTISS</sequence>
<dbReference type="SMART" id="SM00710">
    <property type="entry name" value="PbH1"/>
    <property type="match status" value="18"/>
</dbReference>
<dbReference type="Proteomes" id="UP000323439">
    <property type="component" value="Unassembled WGS sequence"/>
</dbReference>
<dbReference type="InterPro" id="IPR032109">
    <property type="entry name" value="Big_3_5"/>
</dbReference>
<dbReference type="PANTHER" id="PTHR11319:SF35">
    <property type="entry name" value="OUTER MEMBRANE PROTEIN PMPC-RELATED"/>
    <property type="match status" value="1"/>
</dbReference>
<dbReference type="EMBL" id="FMXB01000003">
    <property type="protein sequence ID" value="SDA42605.1"/>
    <property type="molecule type" value="Genomic_DNA"/>
</dbReference>
<evidence type="ECO:0000313" key="3">
    <source>
        <dbReference type="EMBL" id="SDA42605.1"/>
    </source>
</evidence>
<dbReference type="RefSeq" id="WP_149731100.1">
    <property type="nucleotide sequence ID" value="NZ_FMXB01000003.1"/>
</dbReference>
<dbReference type="InterPro" id="IPR039448">
    <property type="entry name" value="Beta_helix"/>
</dbReference>
<feature type="domain" description="Bacterial Ig-like" evidence="2">
    <location>
        <begin position="861"/>
        <end position="936"/>
    </location>
</feature>
<dbReference type="SUPFAM" id="SSF51126">
    <property type="entry name" value="Pectin lyase-like"/>
    <property type="match status" value="2"/>
</dbReference>
<name>A0A1G5VC45_9EURY</name>
<dbReference type="OrthoDB" id="78475at2157"/>
<dbReference type="InterPro" id="IPR011050">
    <property type="entry name" value="Pectin_lyase_fold/virulence"/>
</dbReference>
<dbReference type="Gene3D" id="2.60.40.10">
    <property type="entry name" value="Immunoglobulins"/>
    <property type="match status" value="3"/>
</dbReference>
<gene>
    <name evidence="3" type="ORF">SAMN02910315_00460</name>
</gene>
<dbReference type="InterPro" id="IPR012334">
    <property type="entry name" value="Pectin_lyas_fold"/>
</dbReference>
<dbReference type="Pfam" id="PF13229">
    <property type="entry name" value="Beta_helix"/>
    <property type="match status" value="1"/>
</dbReference>
<dbReference type="Gene3D" id="2.160.20.10">
    <property type="entry name" value="Single-stranded right-handed beta-helix, Pectin lyase-like"/>
    <property type="match status" value="1"/>
</dbReference>
<dbReference type="InterPro" id="IPR013783">
    <property type="entry name" value="Ig-like_fold"/>
</dbReference>
<dbReference type="InterPro" id="IPR008964">
    <property type="entry name" value="Invasin/intimin_cell_adhesion"/>
</dbReference>
<dbReference type="SUPFAM" id="SSF49373">
    <property type="entry name" value="Invasin/intimin cell-adhesion fragments"/>
    <property type="match status" value="1"/>
</dbReference>